<evidence type="ECO:0000259" key="2">
    <source>
        <dbReference type="Pfam" id="PF17921"/>
    </source>
</evidence>
<dbReference type="Pfam" id="PF03564">
    <property type="entry name" value="DUF1759"/>
    <property type="match status" value="1"/>
</dbReference>
<dbReference type="PANTHER" id="PTHR47331">
    <property type="entry name" value="PHD-TYPE DOMAIN-CONTAINING PROTEIN"/>
    <property type="match status" value="1"/>
</dbReference>
<dbReference type="InterPro" id="IPR036397">
    <property type="entry name" value="RNaseH_sf"/>
</dbReference>
<sequence length="969" mass="113223">MWILHSEDYMDYKEGRTDSPPPSSRTAASKQATRTSISSAGASESHHPTSVIVSSPVEKLVVVVQDSFLDTTEKIRLPTIELPKFSGNLIDWLTFWAQFEKIHLDIRLKDSDKFYYLLQSLSVDTEAYKIVSIYPLTEENYSKAIDALRRRYANPDLLLQVYVRELLKLVIDSASGKKKLSFHELYYKLQSYLGSLKSLNLESAGPDTWLYPLVESCLSDELLLTWQRRSQFIKLDVEHQTRLDQLMDFLEREILIQQNIQLAKGGFQIAETSDQERKKGFNKKKNDIPTVTGLQQTELGGCIFCEKKHASQNCFAAKKMSLEEKRKVIREKKVCFKCLKGRHLARYCRTRVRVENEEIQVSFMSAKTRVTPMKREILKKNKKTGESEMIVKEISIPRLEFLACLIGSRLLSTVKGSLNITDIKEFYWTDSTAVLAWIKREEIWNTFVGNRIREIRELTLPNNWRHIQGTRNPADLPSRGCSPSQLLQSKWWEGPNWLYERENKWPISTEMIDEIQVNKERKKSSVEINQDSLLINFNVIQEVRYDYTYSQYVRILGWILRFIYNLRNNEKPFGRLLPEELKMAELQLIRSVQVETFSNPDNLRGYQIKRSEDGILRVKTRLTFREDLEDYKSPILLPRKHPLVKKLIEEYHLKFCHAGVLFLMNELGEKYWILQSRIAVKRVVRQCVTCRKLTAKSVITEEAPLPKERIMTTNVFEIIGVDLTGPLYLKGQAKVWTVIYTCSVYRAIDWKKLQESDCVKPIQWRFNPPFAAWWGGWWERLIRSMKNLLKRTLGKATLRKEQLVKMLEEVQSIMNGRPLTYISEEMEDPQPLTPAMFLRHKGNIKFPEGDLTEKDRLQFSYAWRKSLERELKNRFRSEYLSHLINKNKGKNSHNLRIGDIVVIGSDLRKRTEWPLGRIIELYPGKDGIVRVAKLKTGGGIVIRPVQRLCPMELDFSEEFSNRFQDSVEC</sequence>
<evidence type="ECO:0000259" key="3">
    <source>
        <dbReference type="Pfam" id="PF18701"/>
    </source>
</evidence>
<dbReference type="Pfam" id="PF18701">
    <property type="entry name" value="DUF5641"/>
    <property type="match status" value="1"/>
</dbReference>
<feature type="compositionally biased region" description="Polar residues" evidence="1">
    <location>
        <begin position="24"/>
        <end position="42"/>
    </location>
</feature>
<dbReference type="EMBL" id="CP092874">
    <property type="protein sequence ID" value="UYV75102.1"/>
    <property type="molecule type" value="Genomic_DNA"/>
</dbReference>
<dbReference type="Proteomes" id="UP001235939">
    <property type="component" value="Chromosome 12"/>
</dbReference>
<evidence type="ECO:0000313" key="5">
    <source>
        <dbReference type="Proteomes" id="UP001235939"/>
    </source>
</evidence>
<gene>
    <name evidence="4" type="ORF">LAZ67_12002471</name>
</gene>
<evidence type="ECO:0000313" key="4">
    <source>
        <dbReference type="EMBL" id="UYV75102.1"/>
    </source>
</evidence>
<dbReference type="InterPro" id="IPR041588">
    <property type="entry name" value="Integrase_H2C2"/>
</dbReference>
<evidence type="ECO:0000256" key="1">
    <source>
        <dbReference type="SAM" id="MobiDB-lite"/>
    </source>
</evidence>
<dbReference type="InterPro" id="IPR040676">
    <property type="entry name" value="DUF5641"/>
</dbReference>
<accession>A0ABY6L1T1</accession>
<feature type="domain" description="DUF5641" evidence="3">
    <location>
        <begin position="867"/>
        <end position="951"/>
    </location>
</feature>
<dbReference type="InterPro" id="IPR005312">
    <property type="entry name" value="DUF1759"/>
</dbReference>
<feature type="domain" description="Integrase zinc-binding" evidence="2">
    <location>
        <begin position="641"/>
        <end position="692"/>
    </location>
</feature>
<dbReference type="Gene3D" id="3.30.420.10">
    <property type="entry name" value="Ribonuclease H-like superfamily/Ribonuclease H"/>
    <property type="match status" value="1"/>
</dbReference>
<proteinExistence type="predicted"/>
<organism evidence="4 5">
    <name type="scientific">Cordylochernes scorpioides</name>
    <dbReference type="NCBI Taxonomy" id="51811"/>
    <lineage>
        <taxon>Eukaryota</taxon>
        <taxon>Metazoa</taxon>
        <taxon>Ecdysozoa</taxon>
        <taxon>Arthropoda</taxon>
        <taxon>Chelicerata</taxon>
        <taxon>Arachnida</taxon>
        <taxon>Pseudoscorpiones</taxon>
        <taxon>Cheliferoidea</taxon>
        <taxon>Chernetidae</taxon>
        <taxon>Cordylochernes</taxon>
    </lineage>
</organism>
<keyword evidence="5" id="KW-1185">Reference proteome</keyword>
<dbReference type="Pfam" id="PF05380">
    <property type="entry name" value="Peptidase_A17"/>
    <property type="match status" value="1"/>
</dbReference>
<dbReference type="Pfam" id="PF17921">
    <property type="entry name" value="Integrase_H2C2"/>
    <property type="match status" value="1"/>
</dbReference>
<evidence type="ECO:0008006" key="6">
    <source>
        <dbReference type="Google" id="ProtNLM"/>
    </source>
</evidence>
<name>A0ABY6L1T1_9ARAC</name>
<dbReference type="InterPro" id="IPR008042">
    <property type="entry name" value="Retrotrans_Pao"/>
</dbReference>
<reference evidence="4 5" key="1">
    <citation type="submission" date="2022-01" db="EMBL/GenBank/DDBJ databases">
        <title>A chromosomal length assembly of Cordylochernes scorpioides.</title>
        <authorList>
            <person name="Zeh D."/>
            <person name="Zeh J."/>
        </authorList>
    </citation>
    <scope>NUCLEOTIDE SEQUENCE [LARGE SCALE GENOMIC DNA]</scope>
    <source>
        <strain evidence="4">IN4F17</strain>
        <tissue evidence="4">Whole Body</tissue>
    </source>
</reference>
<protein>
    <recommendedName>
        <fullName evidence="6">Integrase catalytic domain-containing protein</fullName>
    </recommendedName>
</protein>
<feature type="region of interest" description="Disordered" evidence="1">
    <location>
        <begin position="13"/>
        <end position="50"/>
    </location>
</feature>